<dbReference type="OrthoDB" id="10298256at2759"/>
<accession>A0A811K283</accession>
<sequence>MLQGDFSKDKVMKRLDYCLKTKFEPPCRPLTQPEILLEKAFRRLWNLTSKDIASAEGCSKIIKKQLPHAYDQILRKYDKFNEKTYWKECLDITDVCRDNLRYVYSGTCFLMTHCSKKLASLAYVMLYSYQQISAQTEMPLSCDGTSRYDPNPEIYFYDTGVDMSILDSKFCEGLPIPPLREQRLLRLFSHEISG</sequence>
<proteinExistence type="predicted"/>
<dbReference type="EMBL" id="CAJFCW020000002">
    <property type="protein sequence ID" value="CAG9090559.1"/>
    <property type="molecule type" value="Genomic_DNA"/>
</dbReference>
<organism evidence="1 2">
    <name type="scientific">Bursaphelenchus okinawaensis</name>
    <dbReference type="NCBI Taxonomy" id="465554"/>
    <lineage>
        <taxon>Eukaryota</taxon>
        <taxon>Metazoa</taxon>
        <taxon>Ecdysozoa</taxon>
        <taxon>Nematoda</taxon>
        <taxon>Chromadorea</taxon>
        <taxon>Rhabditida</taxon>
        <taxon>Tylenchina</taxon>
        <taxon>Tylenchomorpha</taxon>
        <taxon>Aphelenchoidea</taxon>
        <taxon>Aphelenchoididae</taxon>
        <taxon>Bursaphelenchus</taxon>
    </lineage>
</organism>
<gene>
    <name evidence="1" type="ORF">BOKJ2_LOCUS2979</name>
</gene>
<dbReference type="AlphaFoldDB" id="A0A811K283"/>
<reference evidence="1" key="1">
    <citation type="submission" date="2020-09" db="EMBL/GenBank/DDBJ databases">
        <authorList>
            <person name="Kikuchi T."/>
        </authorList>
    </citation>
    <scope>NUCLEOTIDE SEQUENCE</scope>
    <source>
        <strain evidence="1">SH1</strain>
    </source>
</reference>
<name>A0A811K283_9BILA</name>
<dbReference type="Proteomes" id="UP000614601">
    <property type="component" value="Unassembled WGS sequence"/>
</dbReference>
<evidence type="ECO:0000313" key="2">
    <source>
        <dbReference type="Proteomes" id="UP000614601"/>
    </source>
</evidence>
<dbReference type="Proteomes" id="UP000783686">
    <property type="component" value="Unassembled WGS sequence"/>
</dbReference>
<protein>
    <submittedName>
        <fullName evidence="1">Uncharacterized protein</fullName>
    </submittedName>
</protein>
<evidence type="ECO:0000313" key="1">
    <source>
        <dbReference type="EMBL" id="CAD5210021.1"/>
    </source>
</evidence>
<dbReference type="EMBL" id="CAJFDH010000002">
    <property type="protein sequence ID" value="CAD5210021.1"/>
    <property type="molecule type" value="Genomic_DNA"/>
</dbReference>
<keyword evidence="2" id="KW-1185">Reference proteome</keyword>
<comment type="caution">
    <text evidence="1">The sequence shown here is derived from an EMBL/GenBank/DDBJ whole genome shotgun (WGS) entry which is preliminary data.</text>
</comment>